<evidence type="ECO:0000313" key="1">
    <source>
        <dbReference type="EMBL" id="CBI09409.1"/>
    </source>
</evidence>
<comment type="caution">
    <text evidence="1">The sequence shown here is derived from an EMBL/GenBank/DDBJ whole genome shotgun (WGS) entry which is preliminary data.</text>
</comment>
<gene>
    <name evidence="1" type="ORF">CARN7_0137</name>
</gene>
<dbReference type="Pfam" id="PF12974">
    <property type="entry name" value="Phosphonate-bd"/>
    <property type="match status" value="1"/>
</dbReference>
<sequence>MPVFQARAKSERPILFGTTGVFLDNQISFLDKWQHYLEMRLNRPVVFVQRENYTEIINLVINQKLDFAWICGYPYSRYKPYMQLVAVPIFQGKPLYRAYVIVPQTDAVTHSLMDLRGKIYAFSDPLSNSGWLVAQAEIKRNGYVPANFFRKSFFTWAHRKVIDAVATKLAQGGSVDSYIWETLNLTHPDLTAQTRIVEKSAEYGFPPIVTHRNHEPFEYYAVRDTLIGMKEDPAGRALLKQLNLNGFEQGNDSLFDSIKRNMQFVVGAN</sequence>
<dbReference type="PANTHER" id="PTHR35841:SF1">
    <property type="entry name" value="PHOSPHONATES-BINDING PERIPLASMIC PROTEIN"/>
    <property type="match status" value="1"/>
</dbReference>
<dbReference type="PANTHER" id="PTHR35841">
    <property type="entry name" value="PHOSPHONATES-BINDING PERIPLASMIC PROTEIN"/>
    <property type="match status" value="1"/>
</dbReference>
<dbReference type="AlphaFoldDB" id="E6QQ88"/>
<organism evidence="1">
    <name type="scientific">mine drainage metagenome</name>
    <dbReference type="NCBI Taxonomy" id="410659"/>
    <lineage>
        <taxon>unclassified sequences</taxon>
        <taxon>metagenomes</taxon>
        <taxon>ecological metagenomes</taxon>
    </lineage>
</organism>
<dbReference type="EMBL" id="CABR01000031">
    <property type="protein sequence ID" value="CBI09409.1"/>
    <property type="molecule type" value="Genomic_DNA"/>
</dbReference>
<proteinExistence type="predicted"/>
<protein>
    <submittedName>
        <fullName evidence="1">Putative phosphite transport system-binding protein PtxB</fullName>
    </submittedName>
</protein>
<name>E6QQ88_9ZZZZ</name>
<reference evidence="1" key="1">
    <citation type="submission" date="2009-10" db="EMBL/GenBank/DDBJ databases">
        <title>Diversity of trophic interactions inside an arsenic-rich microbial ecosystem.</title>
        <authorList>
            <person name="Bertin P.N."/>
            <person name="Heinrich-Salmeron A."/>
            <person name="Pelletier E."/>
            <person name="Goulhen-Chollet F."/>
            <person name="Arsene-Ploetze F."/>
            <person name="Gallien S."/>
            <person name="Calteau A."/>
            <person name="Vallenet D."/>
            <person name="Casiot C."/>
            <person name="Chane-Woon-Ming B."/>
            <person name="Giloteaux L."/>
            <person name="Barakat M."/>
            <person name="Bonnefoy V."/>
            <person name="Bruneel O."/>
            <person name="Chandler M."/>
            <person name="Cleiss J."/>
            <person name="Duran R."/>
            <person name="Elbaz-Poulichet F."/>
            <person name="Fonknechten N."/>
            <person name="Lauga B."/>
            <person name="Mornico D."/>
            <person name="Ortet P."/>
            <person name="Schaeffer C."/>
            <person name="Siguier P."/>
            <person name="Alexander Thil Smith A."/>
            <person name="Van Dorsselaer A."/>
            <person name="Weissenbach J."/>
            <person name="Medigue C."/>
            <person name="Le Paslier D."/>
        </authorList>
    </citation>
    <scope>NUCLEOTIDE SEQUENCE</scope>
</reference>
<dbReference type="Gene3D" id="3.40.190.10">
    <property type="entry name" value="Periplasmic binding protein-like II"/>
    <property type="match status" value="2"/>
</dbReference>
<accession>E6QQ88</accession>
<dbReference type="CDD" id="cd13571">
    <property type="entry name" value="PBP2_PnhD_1"/>
    <property type="match status" value="1"/>
</dbReference>
<dbReference type="SUPFAM" id="SSF53850">
    <property type="entry name" value="Periplasmic binding protein-like II"/>
    <property type="match status" value="1"/>
</dbReference>